<gene>
    <name evidence="1" type="ORF">ERICIII_04907</name>
</gene>
<keyword evidence="1" id="KW-0614">Plasmid</keyword>
<dbReference type="EMBL" id="CP019656">
    <property type="protein sequence ID" value="AVF28909.1"/>
    <property type="molecule type" value="Genomic_DNA"/>
</dbReference>
<evidence type="ECO:0000313" key="1">
    <source>
        <dbReference type="EMBL" id="AVF28909.1"/>
    </source>
</evidence>
<geneLocation type="plasmid" evidence="1">
    <name>unnamed1</name>
</geneLocation>
<sequence length="33" mass="3831">MYLGFGVVQKSEEVKIMVEFPNKELLVVLYEVV</sequence>
<proteinExistence type="predicted"/>
<accession>A0A2L1U7J5</accession>
<reference evidence="2" key="1">
    <citation type="submission" date="2017-02" db="EMBL/GenBank/DDBJ databases">
        <title>Delineation of Paenibacillus larvae strains originating from foulbrood outbreaks.</title>
        <authorList>
            <person name="Beims H."/>
            <person name="Bunk B."/>
            <person name="Sproeer C."/>
            <person name="Mohr K.I."/>
            <person name="Pradella S."/>
            <person name="Guenther G."/>
            <person name="Rohde M."/>
            <person name="von der Ohe W."/>
            <person name="Steinert M."/>
        </authorList>
    </citation>
    <scope>NUCLEOTIDE SEQUENCE [LARGE SCALE GENOMIC DNA]</scope>
    <source>
        <strain evidence="2">Eric_III</strain>
        <plasmid evidence="2">Plasmid unnamed1</plasmid>
    </source>
</reference>
<protein>
    <submittedName>
        <fullName evidence="1">Uncharacterized protein</fullName>
    </submittedName>
</protein>
<name>A0A2L1U7J5_9BACL</name>
<evidence type="ECO:0000313" key="2">
    <source>
        <dbReference type="Proteomes" id="UP000239833"/>
    </source>
</evidence>
<organism evidence="1 2">
    <name type="scientific">Paenibacillus larvae subsp. larvae</name>
    <dbReference type="NCBI Taxonomy" id="147375"/>
    <lineage>
        <taxon>Bacteria</taxon>
        <taxon>Bacillati</taxon>
        <taxon>Bacillota</taxon>
        <taxon>Bacilli</taxon>
        <taxon>Bacillales</taxon>
        <taxon>Paenibacillaceae</taxon>
        <taxon>Paenibacillus</taxon>
    </lineage>
</organism>
<dbReference type="AlphaFoldDB" id="A0A2L1U7J5"/>
<dbReference type="Proteomes" id="UP000239833">
    <property type="component" value="Plasmid unnamed1"/>
</dbReference>